<evidence type="ECO:0000256" key="4">
    <source>
        <dbReference type="ARBA" id="ARBA00022741"/>
    </source>
</evidence>
<protein>
    <recommendedName>
        <fullName evidence="10">Aspartyl/glutamyl-tRNA(Asn/Gln) amidotransferase subunit B</fullName>
        <shortName evidence="10">Asp/Glu-ADT subunit B</shortName>
        <ecNumber evidence="10">6.3.5.-</ecNumber>
    </recommendedName>
</protein>
<evidence type="ECO:0000313" key="12">
    <source>
        <dbReference type="EMBL" id="PJE75647.1"/>
    </source>
</evidence>
<dbReference type="GO" id="GO:0006412">
    <property type="term" value="P:translation"/>
    <property type="evidence" value="ECO:0007669"/>
    <property type="project" value="UniProtKB-UniRule"/>
</dbReference>
<keyword evidence="6 10" id="KW-0648">Protein biosynthesis</keyword>
<keyword evidence="4 10" id="KW-0547">Nucleotide-binding</keyword>
<evidence type="ECO:0000259" key="11">
    <source>
        <dbReference type="SMART" id="SM00845"/>
    </source>
</evidence>
<dbReference type="NCBIfam" id="TIGR00133">
    <property type="entry name" value="gatB"/>
    <property type="match status" value="1"/>
</dbReference>
<evidence type="ECO:0000256" key="10">
    <source>
        <dbReference type="HAMAP-Rule" id="MF_00121"/>
    </source>
</evidence>
<dbReference type="HAMAP" id="MF_00121">
    <property type="entry name" value="GatB"/>
    <property type="match status" value="1"/>
</dbReference>
<comment type="caution">
    <text evidence="12">The sequence shown here is derived from an EMBL/GenBank/DDBJ whole genome shotgun (WGS) entry which is preliminary data.</text>
</comment>
<reference evidence="12 13" key="1">
    <citation type="submission" date="2017-09" db="EMBL/GenBank/DDBJ databases">
        <title>Depth-based differentiation of microbial function through sediment-hosted aquifers and enrichment of novel symbionts in the deep terrestrial subsurface.</title>
        <authorList>
            <person name="Probst A.J."/>
            <person name="Ladd B."/>
            <person name="Jarett J.K."/>
            <person name="Geller-Mcgrath D.E."/>
            <person name="Sieber C.M."/>
            <person name="Emerson J.B."/>
            <person name="Anantharaman K."/>
            <person name="Thomas B.C."/>
            <person name="Malmstrom R."/>
            <person name="Stieglmeier M."/>
            <person name="Klingl A."/>
            <person name="Woyke T."/>
            <person name="Ryan C.M."/>
            <person name="Banfield J.F."/>
        </authorList>
    </citation>
    <scope>NUCLEOTIDE SEQUENCE [LARGE SCALE GENOMIC DNA]</scope>
    <source>
        <strain evidence="12">CG10_big_fil_rev_8_21_14_0_10_48_11</strain>
    </source>
</reference>
<sequence>MASTKYIPVIGMEVHAELKTTSKMFCRCVNDFGLEERPNVNVCPVCLGHPGALPTANVEAIKMVIKVGLALGADIARISKFDRKNYFYPDLPKGYQISQYDQPLTEHGSLEANGKPIAITRVHLEEDTGKLQHPEDAPYSLVDFNRSGVPLMELVTEPDITSSVEAKKFCQELQLLLRTLDVSGTDMEKGQMRCEANISLMQADKERKAENYGTKVEVKNLNSFKAVERAIEYEISRQESLLEAGEPVLQETRGWNDAQQKTYAQRSKESAHDYRYFPEPDLPPLVLGSLNEDSPKGAVAISVDAIRETLPELPQQRRARFMEEFSLSNEDAYLLTADPALASFTESVFAEMKEWVTTLDSVEGSAEEIWGHEIKKISKLVGGWLTSELFKLMKESKTTISGVQITASSFANFLKLVYERRANSSAAQIILREMFSTGKDAQTVLEEKDLGQVDDNESLDAVIEKIITANPDPVKDYMNGKENALQYLVGQGMKQTKGKANPEKLRELFKKRLSS</sequence>
<dbReference type="InterPro" id="IPR014746">
    <property type="entry name" value="Gln_synth/guanido_kin_cat_dom"/>
</dbReference>
<dbReference type="InterPro" id="IPR018027">
    <property type="entry name" value="Asn/Gln_amidotransferase"/>
</dbReference>
<dbReference type="NCBIfam" id="NF004014">
    <property type="entry name" value="PRK05477.1-4"/>
    <property type="match status" value="1"/>
</dbReference>
<dbReference type="GO" id="GO:0016740">
    <property type="term" value="F:transferase activity"/>
    <property type="evidence" value="ECO:0007669"/>
    <property type="project" value="UniProtKB-KW"/>
</dbReference>
<dbReference type="FunFam" id="1.10.10.410:FF:000001">
    <property type="entry name" value="Aspartyl/glutamyl-tRNA(Asn/Gln) amidotransferase subunit B"/>
    <property type="match status" value="1"/>
</dbReference>
<dbReference type="GO" id="GO:0050566">
    <property type="term" value="F:asparaginyl-tRNA synthase (glutamine-hydrolyzing) activity"/>
    <property type="evidence" value="ECO:0007669"/>
    <property type="project" value="RHEA"/>
</dbReference>
<dbReference type="InterPro" id="IPR023168">
    <property type="entry name" value="GatB_Yqey_C_2"/>
</dbReference>
<dbReference type="Gene3D" id="1.10.10.410">
    <property type="match status" value="1"/>
</dbReference>
<dbReference type="SUPFAM" id="SSF89095">
    <property type="entry name" value="GatB/YqeY motif"/>
    <property type="match status" value="1"/>
</dbReference>
<evidence type="ECO:0000256" key="3">
    <source>
        <dbReference type="ARBA" id="ARBA00022598"/>
    </source>
</evidence>
<dbReference type="Pfam" id="PF02637">
    <property type="entry name" value="GatB_Yqey"/>
    <property type="match status" value="1"/>
</dbReference>
<proteinExistence type="inferred from homology"/>
<dbReference type="GO" id="GO:0005524">
    <property type="term" value="F:ATP binding"/>
    <property type="evidence" value="ECO:0007669"/>
    <property type="project" value="UniProtKB-KW"/>
</dbReference>
<dbReference type="Pfam" id="PF02934">
    <property type="entry name" value="GatB_N"/>
    <property type="match status" value="1"/>
</dbReference>
<evidence type="ECO:0000256" key="9">
    <source>
        <dbReference type="ARBA" id="ARBA00047913"/>
    </source>
</evidence>
<comment type="catalytic activity">
    <reaction evidence="9 10">
        <text>L-glutamyl-tRNA(Gln) + L-glutamine + ATP + H2O = L-glutaminyl-tRNA(Gln) + L-glutamate + ADP + phosphate + H(+)</text>
        <dbReference type="Rhea" id="RHEA:17521"/>
        <dbReference type="Rhea" id="RHEA-COMP:9681"/>
        <dbReference type="Rhea" id="RHEA-COMP:9684"/>
        <dbReference type="ChEBI" id="CHEBI:15377"/>
        <dbReference type="ChEBI" id="CHEBI:15378"/>
        <dbReference type="ChEBI" id="CHEBI:29985"/>
        <dbReference type="ChEBI" id="CHEBI:30616"/>
        <dbReference type="ChEBI" id="CHEBI:43474"/>
        <dbReference type="ChEBI" id="CHEBI:58359"/>
        <dbReference type="ChEBI" id="CHEBI:78520"/>
        <dbReference type="ChEBI" id="CHEBI:78521"/>
        <dbReference type="ChEBI" id="CHEBI:456216"/>
    </reaction>
</comment>
<dbReference type="InterPro" id="IPR004413">
    <property type="entry name" value="GatB"/>
</dbReference>
<comment type="subunit">
    <text evidence="2 10">Heterotrimer of A, B and C subunits.</text>
</comment>
<evidence type="ECO:0000313" key="13">
    <source>
        <dbReference type="Proteomes" id="UP000231152"/>
    </source>
</evidence>
<dbReference type="InterPro" id="IPR003789">
    <property type="entry name" value="Asn/Gln_tRNA_amidoTrase-B-like"/>
</dbReference>
<keyword evidence="3 10" id="KW-0436">Ligase</keyword>
<dbReference type="GO" id="GO:0050567">
    <property type="term" value="F:glutaminyl-tRNA synthase (glutamine-hydrolyzing) activity"/>
    <property type="evidence" value="ECO:0007669"/>
    <property type="project" value="UniProtKB-UniRule"/>
</dbReference>
<gene>
    <name evidence="10" type="primary">gatB</name>
    <name evidence="12" type="ORF">COV04_03550</name>
</gene>
<accession>A0A2M8LDW4</accession>
<comment type="similarity">
    <text evidence="1 10">Belongs to the GatB/GatE family. GatB subfamily.</text>
</comment>
<dbReference type="InterPro" id="IPR006075">
    <property type="entry name" value="Asn/Gln-tRNA_Trfase_suB/E_cat"/>
</dbReference>
<feature type="domain" description="Asn/Gln amidotransferase" evidence="11">
    <location>
        <begin position="360"/>
        <end position="513"/>
    </location>
</feature>
<dbReference type="InterPro" id="IPR042114">
    <property type="entry name" value="GatB_C_1"/>
</dbReference>
<evidence type="ECO:0000256" key="6">
    <source>
        <dbReference type="ARBA" id="ARBA00022917"/>
    </source>
</evidence>
<evidence type="ECO:0000256" key="7">
    <source>
        <dbReference type="ARBA" id="ARBA00024799"/>
    </source>
</evidence>
<dbReference type="PROSITE" id="PS01234">
    <property type="entry name" value="GATB"/>
    <property type="match status" value="1"/>
</dbReference>
<name>A0A2M8LDW4_9BACT</name>
<dbReference type="SUPFAM" id="SSF55931">
    <property type="entry name" value="Glutamine synthetase/guanido kinase"/>
    <property type="match status" value="1"/>
</dbReference>
<organism evidence="12 13">
    <name type="scientific">Candidatus Uhrbacteria bacterium CG10_big_fil_rev_8_21_14_0_10_48_11</name>
    <dbReference type="NCBI Taxonomy" id="1975037"/>
    <lineage>
        <taxon>Bacteria</taxon>
        <taxon>Candidatus Uhriibacteriota</taxon>
    </lineage>
</organism>
<evidence type="ECO:0000256" key="8">
    <source>
        <dbReference type="ARBA" id="ARBA00047380"/>
    </source>
</evidence>
<dbReference type="EC" id="6.3.5.-" evidence="10"/>
<dbReference type="EMBL" id="PFET01000012">
    <property type="protein sequence ID" value="PJE75647.1"/>
    <property type="molecule type" value="Genomic_DNA"/>
</dbReference>
<dbReference type="PANTHER" id="PTHR11659">
    <property type="entry name" value="GLUTAMYL-TRNA GLN AMIDOTRANSFERASE SUBUNIT B MITOCHONDRIAL AND PROKARYOTIC PET112-RELATED"/>
    <property type="match status" value="1"/>
</dbReference>
<dbReference type="AlphaFoldDB" id="A0A2M8LDW4"/>
<evidence type="ECO:0000256" key="2">
    <source>
        <dbReference type="ARBA" id="ARBA00011123"/>
    </source>
</evidence>
<comment type="function">
    <text evidence="7 10">Allows the formation of correctly charged Asn-tRNA(Asn) or Gln-tRNA(Gln) through the transamidation of misacylated Asp-tRNA(Asn) or Glu-tRNA(Gln) in organisms which lack either or both of asparaginyl-tRNA or glutaminyl-tRNA synthetases. The reaction takes place in the presence of glutamine and ATP through an activated phospho-Asp-tRNA(Asn) or phospho-Glu-tRNA(Gln).</text>
</comment>
<dbReference type="Proteomes" id="UP000231152">
    <property type="component" value="Unassembled WGS sequence"/>
</dbReference>
<dbReference type="Gene3D" id="1.10.150.380">
    <property type="entry name" value="GatB domain, N-terminal subdomain"/>
    <property type="match status" value="1"/>
</dbReference>
<keyword evidence="12" id="KW-0808">Transferase</keyword>
<dbReference type="SMART" id="SM00845">
    <property type="entry name" value="GatB_Yqey"/>
    <property type="match status" value="1"/>
</dbReference>
<evidence type="ECO:0000256" key="1">
    <source>
        <dbReference type="ARBA" id="ARBA00005306"/>
    </source>
</evidence>
<keyword evidence="5 10" id="KW-0067">ATP-binding</keyword>
<dbReference type="InterPro" id="IPR017959">
    <property type="entry name" value="Asn/Gln-tRNA_amidoTrfase_suB/E"/>
</dbReference>
<evidence type="ECO:0000256" key="5">
    <source>
        <dbReference type="ARBA" id="ARBA00022840"/>
    </source>
</evidence>
<dbReference type="NCBIfam" id="NF004012">
    <property type="entry name" value="PRK05477.1-2"/>
    <property type="match status" value="1"/>
</dbReference>
<dbReference type="InterPro" id="IPR017958">
    <property type="entry name" value="Gln-tRNA_amidoTrfase_suB_CS"/>
</dbReference>
<comment type="catalytic activity">
    <reaction evidence="8 10">
        <text>L-aspartyl-tRNA(Asn) + L-glutamine + ATP + H2O = L-asparaginyl-tRNA(Asn) + L-glutamate + ADP + phosphate + 2 H(+)</text>
        <dbReference type="Rhea" id="RHEA:14513"/>
        <dbReference type="Rhea" id="RHEA-COMP:9674"/>
        <dbReference type="Rhea" id="RHEA-COMP:9677"/>
        <dbReference type="ChEBI" id="CHEBI:15377"/>
        <dbReference type="ChEBI" id="CHEBI:15378"/>
        <dbReference type="ChEBI" id="CHEBI:29985"/>
        <dbReference type="ChEBI" id="CHEBI:30616"/>
        <dbReference type="ChEBI" id="CHEBI:43474"/>
        <dbReference type="ChEBI" id="CHEBI:58359"/>
        <dbReference type="ChEBI" id="CHEBI:78515"/>
        <dbReference type="ChEBI" id="CHEBI:78516"/>
        <dbReference type="ChEBI" id="CHEBI:456216"/>
    </reaction>
</comment>